<gene>
    <name evidence="1" type="ORF">OLMES_5264</name>
</gene>
<evidence type="ECO:0000313" key="1">
    <source>
        <dbReference type="EMBL" id="ARU59247.1"/>
    </source>
</evidence>
<name>A0A1Y0IFE6_9GAMM</name>
<evidence type="ECO:0000313" key="2">
    <source>
        <dbReference type="Proteomes" id="UP000196027"/>
    </source>
</evidence>
<dbReference type="EMBL" id="CP021425">
    <property type="protein sequence ID" value="ARU59247.1"/>
    <property type="molecule type" value="Genomic_DNA"/>
</dbReference>
<protein>
    <submittedName>
        <fullName evidence="1">Uncharacterized protein</fullName>
    </submittedName>
</protein>
<proteinExistence type="predicted"/>
<dbReference type="Proteomes" id="UP000196027">
    <property type="component" value="Chromosome"/>
</dbReference>
<sequence>MIAALGDASQFANGWQISAWLGLTLKPVEWMPSTSYRSIHDAKRNVSYFLMNYYNW</sequence>
<reference evidence="1 2" key="1">
    <citation type="submission" date="2017-05" db="EMBL/GenBank/DDBJ databases">
        <title>Genomic insights into alkan degradation activity of Oleiphilus messinensis.</title>
        <authorList>
            <person name="Kozyavkin S.A."/>
            <person name="Slesarev A.I."/>
            <person name="Golyshin P.N."/>
            <person name="Korzhenkov A."/>
            <person name="Golyshina O.N."/>
            <person name="Toshchakov S.V."/>
        </authorList>
    </citation>
    <scope>NUCLEOTIDE SEQUENCE [LARGE SCALE GENOMIC DNA]</scope>
    <source>
        <strain evidence="1 2">ME102</strain>
    </source>
</reference>
<organism evidence="1 2">
    <name type="scientific">Oleiphilus messinensis</name>
    <dbReference type="NCBI Taxonomy" id="141451"/>
    <lineage>
        <taxon>Bacteria</taxon>
        <taxon>Pseudomonadati</taxon>
        <taxon>Pseudomonadota</taxon>
        <taxon>Gammaproteobacteria</taxon>
        <taxon>Oceanospirillales</taxon>
        <taxon>Oleiphilaceae</taxon>
        <taxon>Oleiphilus</taxon>
    </lineage>
</organism>
<keyword evidence="2" id="KW-1185">Reference proteome</keyword>
<dbReference type="AlphaFoldDB" id="A0A1Y0IFE6"/>
<dbReference type="KEGG" id="ome:OLMES_5264"/>
<accession>A0A1Y0IFE6</accession>